<accession>A0A1M6IEM1</accession>
<gene>
    <name evidence="1" type="ORF">SAMN02745219_02305</name>
</gene>
<evidence type="ECO:0000313" key="2">
    <source>
        <dbReference type="Proteomes" id="UP000184529"/>
    </source>
</evidence>
<protein>
    <submittedName>
        <fullName evidence="1">Uncharacterized protein</fullName>
    </submittedName>
</protein>
<sequence length="108" mass="11754">MKRPPTEQQVDPILLSMVRIELLAFFQANPYTRDTIEGLARRLHRPLPAVSLAASSLAALGILVGHQGSGTTIYRLKHGEFITLNAGENTKNECFSSDPSAQAHQSQG</sequence>
<name>A0A1M6IEM1_9FIRM</name>
<reference evidence="2" key="1">
    <citation type="submission" date="2016-11" db="EMBL/GenBank/DDBJ databases">
        <authorList>
            <person name="Varghese N."/>
            <person name="Submissions S."/>
        </authorList>
    </citation>
    <scope>NUCLEOTIDE SEQUENCE [LARGE SCALE GENOMIC DNA]</scope>
    <source>
        <strain evidence="2">DSM 16057</strain>
    </source>
</reference>
<dbReference type="EMBL" id="FQZM01000028">
    <property type="protein sequence ID" value="SHJ32891.1"/>
    <property type="molecule type" value="Genomic_DNA"/>
</dbReference>
<dbReference type="AlphaFoldDB" id="A0A1M6IEM1"/>
<evidence type="ECO:0000313" key="1">
    <source>
        <dbReference type="EMBL" id="SHJ32891.1"/>
    </source>
</evidence>
<proteinExistence type="predicted"/>
<keyword evidence="2" id="KW-1185">Reference proteome</keyword>
<organism evidence="1 2">
    <name type="scientific">Desulfofundulus thermosubterraneus DSM 16057</name>
    <dbReference type="NCBI Taxonomy" id="1121432"/>
    <lineage>
        <taxon>Bacteria</taxon>
        <taxon>Bacillati</taxon>
        <taxon>Bacillota</taxon>
        <taxon>Clostridia</taxon>
        <taxon>Eubacteriales</taxon>
        <taxon>Peptococcaceae</taxon>
        <taxon>Desulfofundulus</taxon>
    </lineage>
</organism>
<dbReference type="RefSeq" id="WP_072869751.1">
    <property type="nucleotide sequence ID" value="NZ_FQZM01000028.1"/>
</dbReference>
<dbReference type="STRING" id="1121432.SAMN02745219_02305"/>
<dbReference type="Proteomes" id="UP000184529">
    <property type="component" value="Unassembled WGS sequence"/>
</dbReference>